<organism evidence="1 2">
    <name type="scientific">Chryseobacterium piscicola</name>
    <dbReference type="NCBI Taxonomy" id="551459"/>
    <lineage>
        <taxon>Bacteria</taxon>
        <taxon>Pseudomonadati</taxon>
        <taxon>Bacteroidota</taxon>
        <taxon>Flavobacteriia</taxon>
        <taxon>Flavobacteriales</taxon>
        <taxon>Weeksellaceae</taxon>
        <taxon>Chryseobacterium group</taxon>
        <taxon>Chryseobacterium</taxon>
    </lineage>
</organism>
<proteinExistence type="predicted"/>
<protein>
    <submittedName>
        <fullName evidence="1">Uncharacterized protein</fullName>
    </submittedName>
</protein>
<gene>
    <name evidence="1" type="ORF">B0A70_06255</name>
</gene>
<evidence type="ECO:0000313" key="1">
    <source>
        <dbReference type="EMBL" id="PQA95406.1"/>
    </source>
</evidence>
<dbReference type="Proteomes" id="UP000238314">
    <property type="component" value="Unassembled WGS sequence"/>
</dbReference>
<dbReference type="EMBL" id="MUGO01000007">
    <property type="protein sequence ID" value="PQA95406.1"/>
    <property type="molecule type" value="Genomic_DNA"/>
</dbReference>
<accession>A0A2S7KGH4</accession>
<keyword evidence="2" id="KW-1185">Reference proteome</keyword>
<name>A0A2S7KGH4_9FLAO</name>
<evidence type="ECO:0000313" key="2">
    <source>
        <dbReference type="Proteomes" id="UP000238314"/>
    </source>
</evidence>
<reference evidence="1 2" key="1">
    <citation type="submission" date="2016-11" db="EMBL/GenBank/DDBJ databases">
        <title>Whole genomes of Flavobacteriaceae.</title>
        <authorList>
            <person name="Stine C."/>
            <person name="Li C."/>
            <person name="Tadesse D."/>
        </authorList>
    </citation>
    <scope>NUCLEOTIDE SEQUENCE [LARGE SCALE GENOMIC DNA]</scope>
    <source>
        <strain evidence="1 2">DSM 21068</strain>
    </source>
</reference>
<sequence length="59" mass="6667">MLFLLIQLARIGFMQILLTEQIFQLESVQSVGNFSNTNGTNHFATDTNLNLLHCKISVK</sequence>
<dbReference type="AlphaFoldDB" id="A0A2S7KGH4"/>
<comment type="caution">
    <text evidence="1">The sequence shown here is derived from an EMBL/GenBank/DDBJ whole genome shotgun (WGS) entry which is preliminary data.</text>
</comment>